<dbReference type="AlphaFoldDB" id="E3PY63"/>
<dbReference type="Proteomes" id="UP000007041">
    <property type="component" value="Chromosome"/>
</dbReference>
<reference evidence="2" key="1">
    <citation type="journal article" date="2010" name="BMC Genomics">
        <title>Clostridium sticklandii, a specialist in amino acid degradation:revisiting its metabolism through its genome sequence.</title>
        <authorList>
            <person name="Fonknechten N."/>
            <person name="Chaussonnerie S."/>
            <person name="Tricot S."/>
            <person name="Lajus A."/>
            <person name="Andreesen J.R."/>
            <person name="Perchat N."/>
            <person name="Pelletier E."/>
            <person name="Gouyvenoux M."/>
            <person name="Barbe V."/>
            <person name="Salanoubat M."/>
            <person name="Le Paslier D."/>
            <person name="Weissenbach J."/>
            <person name="Cohen G.N."/>
            <person name="Kreimeyer A."/>
        </authorList>
    </citation>
    <scope>NUCLEOTIDE SEQUENCE [LARGE SCALE GENOMIC DNA]</scope>
    <source>
        <strain evidence="2">ATCC 12662 / DSM 519 / JCM 1433 / CCUG 9281 / NCIMB 10654 / HF</strain>
    </source>
</reference>
<evidence type="ECO:0000313" key="2">
    <source>
        <dbReference type="Proteomes" id="UP000007041"/>
    </source>
</evidence>
<name>E3PY63_ACESD</name>
<evidence type="ECO:0000313" key="1">
    <source>
        <dbReference type="EMBL" id="CBH21378.1"/>
    </source>
</evidence>
<dbReference type="EMBL" id="FP565809">
    <property type="protein sequence ID" value="CBH21378.1"/>
    <property type="molecule type" value="Genomic_DNA"/>
</dbReference>
<keyword evidence="2" id="KW-1185">Reference proteome</keyword>
<accession>E3PY63</accession>
<dbReference type="KEGG" id="cst:CLOST_1258"/>
<sequence length="77" mass="8872">MLTDIKNEAHLLAIKTVMELIVKFDKILIDAENIVKSSKREEFIVQNPITLHESAYNWAVKLLTEIGDLDTLEKYLT</sequence>
<organism evidence="1 2">
    <name type="scientific">Acetoanaerobium sticklandii (strain ATCC 12662 / DSM 519 / JCM 1433 / CCUG 9281 / NCIMB 10654 / HF)</name>
    <name type="common">Clostridium sticklandii</name>
    <dbReference type="NCBI Taxonomy" id="499177"/>
    <lineage>
        <taxon>Bacteria</taxon>
        <taxon>Bacillati</taxon>
        <taxon>Bacillota</taxon>
        <taxon>Clostridia</taxon>
        <taxon>Peptostreptococcales</taxon>
        <taxon>Filifactoraceae</taxon>
        <taxon>Acetoanaerobium</taxon>
    </lineage>
</organism>
<dbReference type="RefSeq" id="WP_013361471.1">
    <property type="nucleotide sequence ID" value="NC_014614.1"/>
</dbReference>
<dbReference type="GeneID" id="35559221"/>
<dbReference type="BioCyc" id="CSTI499177:GJE9-1306-MONOMER"/>
<proteinExistence type="predicted"/>
<dbReference type="HOGENOM" id="CLU_196526_0_0_9"/>
<protein>
    <submittedName>
        <fullName evidence="1">Uncharacterized protein</fullName>
    </submittedName>
</protein>
<gene>
    <name evidence="1" type="ordered locus">CLOST_1258</name>
</gene>